<feature type="transmembrane region" description="Helical" evidence="2">
    <location>
        <begin position="310"/>
        <end position="330"/>
    </location>
</feature>
<keyword evidence="2" id="KW-1133">Transmembrane helix</keyword>
<keyword evidence="2" id="KW-0812">Transmembrane</keyword>
<feature type="region of interest" description="Disordered" evidence="1">
    <location>
        <begin position="234"/>
        <end position="293"/>
    </location>
</feature>
<feature type="compositionally biased region" description="Basic residues" evidence="1">
    <location>
        <begin position="238"/>
        <end position="247"/>
    </location>
</feature>
<dbReference type="EMBL" id="JAGHQM010000345">
    <property type="protein sequence ID" value="KAH0562467.1"/>
    <property type="molecule type" value="Genomic_DNA"/>
</dbReference>
<evidence type="ECO:0000256" key="1">
    <source>
        <dbReference type="SAM" id="MobiDB-lite"/>
    </source>
</evidence>
<keyword evidence="2" id="KW-0472">Membrane</keyword>
<sequence>MGVDDLFGFSAKSYRIRIKDCSNLDLQRREVTKIRQINGAGFKIGAGVVGALATGGATLIGSGVGARQLNIACRKLAVIRELMQERGLPLHEESKRDMVIPCVASAVGLGVGLGVDVGVGHLVQGAAEQLGQAGVQEAAVHLTMQSTVDGAMTDPSGFAHEFVRGAATNLEQIASLGVAGDVGTNAAVATLPNLIPADSSAGMVVGNVLGQETMANAERAAATALAGSAANCIPVSSRRSRKQKPVRASKDHPHSKSGAGVLRSRAEGTPFASRTDKKEKFTNRPWNHPHSKVGVDAGSKQVARHGALSWPYVGWLILILLIALIVGGQYSPSIGRLRISIVRRTYTVSTGETAKILREIVNSGVKLWSSTGGSESK</sequence>
<evidence type="ECO:0000313" key="3">
    <source>
        <dbReference type="EMBL" id="KAH0562467.1"/>
    </source>
</evidence>
<accession>A0A9P8RRA7</accession>
<keyword evidence="4" id="KW-1185">Reference proteome</keyword>
<evidence type="ECO:0000313" key="4">
    <source>
        <dbReference type="Proteomes" id="UP000750711"/>
    </source>
</evidence>
<organism evidence="3 4">
    <name type="scientific">Trichoglossum hirsutum</name>
    <dbReference type="NCBI Taxonomy" id="265104"/>
    <lineage>
        <taxon>Eukaryota</taxon>
        <taxon>Fungi</taxon>
        <taxon>Dikarya</taxon>
        <taxon>Ascomycota</taxon>
        <taxon>Pezizomycotina</taxon>
        <taxon>Geoglossomycetes</taxon>
        <taxon>Geoglossales</taxon>
        <taxon>Geoglossaceae</taxon>
        <taxon>Trichoglossum</taxon>
    </lineage>
</organism>
<evidence type="ECO:0000256" key="2">
    <source>
        <dbReference type="SAM" id="Phobius"/>
    </source>
</evidence>
<name>A0A9P8RRA7_9PEZI</name>
<gene>
    <name evidence="3" type="ORF">GP486_002841</name>
</gene>
<protein>
    <submittedName>
        <fullName evidence="3">Uncharacterized protein</fullName>
    </submittedName>
</protein>
<proteinExistence type="predicted"/>
<dbReference type="AlphaFoldDB" id="A0A9P8RRA7"/>
<comment type="caution">
    <text evidence="3">The sequence shown here is derived from an EMBL/GenBank/DDBJ whole genome shotgun (WGS) entry which is preliminary data.</text>
</comment>
<dbReference type="Proteomes" id="UP000750711">
    <property type="component" value="Unassembled WGS sequence"/>
</dbReference>
<reference evidence="3" key="1">
    <citation type="submission" date="2021-03" db="EMBL/GenBank/DDBJ databases">
        <title>Comparative genomics and phylogenomic investigation of the class Geoglossomycetes provide insights into ecological specialization and systematics.</title>
        <authorList>
            <person name="Melie T."/>
            <person name="Pirro S."/>
            <person name="Miller A.N."/>
            <person name="Quandt A."/>
        </authorList>
    </citation>
    <scope>NUCLEOTIDE SEQUENCE</scope>
    <source>
        <strain evidence="3">CAQ_001_2017</strain>
    </source>
</reference>